<sequence>MPSLFETDIAALKGVGPKRAELFRKLGAPTVGDLLRLYPRAYEDWRDAVPIRNTLLNEVNIVKGTVLRRPVEQRIRGGMTLYKTTITDGADDMQLTFFNNRFVVNLLEEGAVYAFRGKVTGTFTRREMASPEFVPESRMQDMVPVYPQTEGLTSRIIANAVKEALKLLPETVNDPLPDSLRMEYALCRLEYALKTIHFPNSPEALSTARRRLVFEELLVLQLGMLEIRRAGARQNPYPIAQDCTADFCALLPFTMTGAQQRAVADAVRDMQGAHPMNRLIQGDVGSGKTAVAAALCYTVMRNGLQAALMAPTEILATQHFESLSALLAPCGIRLALITGSMRQKARREALEGLKSGEIQLAVGTHALLSEGVEFDRLALVITDEQHRFGVGQRTALAKKGGFPHTLVMSATPIPRTLALMIYGDLDVSVLDELPPGRQPIETYLIDPAKRCRAFGYIQKHIDEGRQAYIVCPLIEEGASDMASVTAYADIVRDYFGNLPIGVLHGRMKPKEKDAVMADFSAGHTKLLISTTVVEVGVDVPNAVIMMIENAERYGLSQLHQLRGRVGRGQYKSTCILVTEAQNEEAVQRLRMFCSTTDGFKVADEDLRLRGPGDFFGERQHGLPKLKIADMMNDMQVLQEAQQCARALLERDPQLAGPALRGLKAEMHRLFAASGGTVTL</sequence>
<evidence type="ECO:0000256" key="9">
    <source>
        <dbReference type="ARBA" id="ARBA00023172"/>
    </source>
</evidence>
<keyword evidence="6 15" id="KW-0347">Helicase</keyword>
<dbReference type="GO" id="GO:0004386">
    <property type="term" value="F:helicase activity"/>
    <property type="evidence" value="ECO:0007669"/>
    <property type="project" value="UniProtKB-KW"/>
</dbReference>
<dbReference type="InterPro" id="IPR027417">
    <property type="entry name" value="P-loop_NTPase"/>
</dbReference>
<dbReference type="InterPro" id="IPR014001">
    <property type="entry name" value="Helicase_ATP-bd"/>
</dbReference>
<keyword evidence="9 15" id="KW-0233">DNA recombination</keyword>
<dbReference type="InterPro" id="IPR011545">
    <property type="entry name" value="DEAD/DEAH_box_helicase_dom"/>
</dbReference>
<feature type="domain" description="Helicase C-terminal" evidence="17">
    <location>
        <begin position="456"/>
        <end position="607"/>
    </location>
</feature>
<accession>A0ABS9CLY7</accession>
<keyword evidence="19" id="KW-1185">Reference proteome</keyword>
<dbReference type="PROSITE" id="PS51192">
    <property type="entry name" value="HELICASE_ATP_BIND_1"/>
    <property type="match status" value="1"/>
</dbReference>
<dbReference type="SMART" id="SM00490">
    <property type="entry name" value="HELICc"/>
    <property type="match status" value="1"/>
</dbReference>
<dbReference type="PROSITE" id="PS51194">
    <property type="entry name" value="HELICASE_CTER"/>
    <property type="match status" value="1"/>
</dbReference>
<dbReference type="RefSeq" id="WP_235323164.1">
    <property type="nucleotide sequence ID" value="NZ_JAFBIT010000001.1"/>
</dbReference>
<dbReference type="NCBIfam" id="TIGR00643">
    <property type="entry name" value="recG"/>
    <property type="match status" value="1"/>
</dbReference>
<evidence type="ECO:0000256" key="5">
    <source>
        <dbReference type="ARBA" id="ARBA00022801"/>
    </source>
</evidence>
<dbReference type="CDD" id="cd17992">
    <property type="entry name" value="DEXHc_RecG"/>
    <property type="match status" value="1"/>
</dbReference>
<dbReference type="Pfam" id="PF17191">
    <property type="entry name" value="RecG_wedge"/>
    <property type="match status" value="1"/>
</dbReference>
<evidence type="ECO:0000313" key="18">
    <source>
        <dbReference type="EMBL" id="MCF2652145.1"/>
    </source>
</evidence>
<dbReference type="NCBIfam" id="NF008165">
    <property type="entry name" value="PRK10917.1-3"/>
    <property type="match status" value="1"/>
</dbReference>
<feature type="domain" description="Helicase ATP-binding" evidence="16">
    <location>
        <begin position="269"/>
        <end position="430"/>
    </location>
</feature>
<dbReference type="PANTHER" id="PTHR47964:SF1">
    <property type="entry name" value="ATP-DEPENDENT DNA HELICASE HOMOLOG RECG, CHLOROPLASTIC"/>
    <property type="match status" value="1"/>
</dbReference>
<dbReference type="InterPro" id="IPR047112">
    <property type="entry name" value="RecG/Mfd"/>
</dbReference>
<keyword evidence="5 15" id="KW-0378">Hydrolase</keyword>
<dbReference type="SUPFAM" id="SSF50249">
    <property type="entry name" value="Nucleic acid-binding proteins"/>
    <property type="match status" value="1"/>
</dbReference>
<dbReference type="Gene3D" id="2.40.50.140">
    <property type="entry name" value="Nucleic acid-binding proteins"/>
    <property type="match status" value="1"/>
</dbReference>
<evidence type="ECO:0000256" key="14">
    <source>
        <dbReference type="ARBA" id="ARBA00048988"/>
    </source>
</evidence>
<evidence type="ECO:0000256" key="12">
    <source>
        <dbReference type="ARBA" id="ARBA00034617"/>
    </source>
</evidence>
<evidence type="ECO:0000256" key="15">
    <source>
        <dbReference type="RuleBase" id="RU363016"/>
    </source>
</evidence>
<evidence type="ECO:0000256" key="2">
    <source>
        <dbReference type="ARBA" id="ARBA00017846"/>
    </source>
</evidence>
<dbReference type="Proteomes" id="UP001299220">
    <property type="component" value="Unassembled WGS sequence"/>
</dbReference>
<evidence type="ECO:0000256" key="11">
    <source>
        <dbReference type="ARBA" id="ARBA00023235"/>
    </source>
</evidence>
<dbReference type="EMBL" id="JAFBIT010000001">
    <property type="protein sequence ID" value="MCF2652145.1"/>
    <property type="molecule type" value="Genomic_DNA"/>
</dbReference>
<evidence type="ECO:0000256" key="10">
    <source>
        <dbReference type="ARBA" id="ARBA00023204"/>
    </source>
</evidence>
<dbReference type="CDD" id="cd04488">
    <property type="entry name" value="RecG_wedge_OBF"/>
    <property type="match status" value="1"/>
</dbReference>
<evidence type="ECO:0000256" key="8">
    <source>
        <dbReference type="ARBA" id="ARBA00023125"/>
    </source>
</evidence>
<comment type="catalytic activity">
    <reaction evidence="14 15">
        <text>ATP + H2O = ADP + phosphate + H(+)</text>
        <dbReference type="Rhea" id="RHEA:13065"/>
        <dbReference type="ChEBI" id="CHEBI:15377"/>
        <dbReference type="ChEBI" id="CHEBI:15378"/>
        <dbReference type="ChEBI" id="CHEBI:30616"/>
        <dbReference type="ChEBI" id="CHEBI:43474"/>
        <dbReference type="ChEBI" id="CHEBI:456216"/>
        <dbReference type="EC" id="5.6.2.4"/>
    </reaction>
</comment>
<dbReference type="NCBIfam" id="NF008168">
    <property type="entry name" value="PRK10917.2-2"/>
    <property type="match status" value="1"/>
</dbReference>
<organism evidence="18 19">
    <name type="scientific">Anaeromassilibacillus senegalensis</name>
    <dbReference type="NCBI Taxonomy" id="1673717"/>
    <lineage>
        <taxon>Bacteria</taxon>
        <taxon>Bacillati</taxon>
        <taxon>Bacillota</taxon>
        <taxon>Clostridia</taxon>
        <taxon>Eubacteriales</taxon>
        <taxon>Acutalibacteraceae</taxon>
        <taxon>Anaeromassilibacillus</taxon>
    </lineage>
</organism>
<keyword evidence="11" id="KW-0413">Isomerase</keyword>
<dbReference type="Pfam" id="PF00271">
    <property type="entry name" value="Helicase_C"/>
    <property type="match status" value="1"/>
</dbReference>
<evidence type="ECO:0000256" key="1">
    <source>
        <dbReference type="ARBA" id="ARBA00007504"/>
    </source>
</evidence>
<evidence type="ECO:0000313" key="19">
    <source>
        <dbReference type="Proteomes" id="UP001299220"/>
    </source>
</evidence>
<dbReference type="Gene3D" id="3.40.50.300">
    <property type="entry name" value="P-loop containing nucleotide triphosphate hydrolases"/>
    <property type="match status" value="2"/>
</dbReference>
<dbReference type="InterPro" id="IPR001650">
    <property type="entry name" value="Helicase_C-like"/>
</dbReference>
<comment type="function">
    <text evidence="15">Plays a critical role in recombination and DNA repair. Helps process Holliday junction intermediates to mature products by catalyzing branch migration. Has replication fork regression activity, unwinds stalled or blocked replication forks to make a HJ that can be resolved. Has a DNA unwinding activity characteristic of a DNA helicase with 3'-5' polarity.</text>
</comment>
<reference evidence="18 19" key="1">
    <citation type="submission" date="2020-12" db="EMBL/GenBank/DDBJ databases">
        <title>Whole genome sequences of gut porcine anaerobes.</title>
        <authorList>
            <person name="Kubasova T."/>
            <person name="Jahodarova E."/>
            <person name="Rychlik I."/>
        </authorList>
    </citation>
    <scope>NUCLEOTIDE SEQUENCE [LARGE SCALE GENOMIC DNA]</scope>
    <source>
        <strain evidence="18 19">An867</strain>
    </source>
</reference>
<protein>
    <recommendedName>
        <fullName evidence="2 15">ATP-dependent DNA helicase RecG</fullName>
        <ecNumber evidence="13 15">5.6.2.4</ecNumber>
    </recommendedName>
</protein>
<comment type="similarity">
    <text evidence="1 15">Belongs to the helicase family. RecG subfamily.</text>
</comment>
<dbReference type="SMART" id="SM00487">
    <property type="entry name" value="DEXDc"/>
    <property type="match status" value="1"/>
</dbReference>
<evidence type="ECO:0000259" key="17">
    <source>
        <dbReference type="PROSITE" id="PS51194"/>
    </source>
</evidence>
<comment type="caution">
    <text evidence="18">The sequence shown here is derived from an EMBL/GenBank/DDBJ whole genome shotgun (WGS) entry which is preliminary data.</text>
</comment>
<dbReference type="InterPro" id="IPR033454">
    <property type="entry name" value="RecG_wedge"/>
</dbReference>
<dbReference type="InterPro" id="IPR004609">
    <property type="entry name" value="ATP-dep_DNA_helicase_RecG"/>
</dbReference>
<keyword evidence="7 15" id="KW-0067">ATP-binding</keyword>
<evidence type="ECO:0000256" key="13">
    <source>
        <dbReference type="ARBA" id="ARBA00034808"/>
    </source>
</evidence>
<comment type="catalytic activity">
    <reaction evidence="12 15">
        <text>Couples ATP hydrolysis with the unwinding of duplex DNA by translocating in the 3'-5' direction.</text>
        <dbReference type="EC" id="5.6.2.4"/>
    </reaction>
</comment>
<name>A0ABS9CLY7_9FIRM</name>
<evidence type="ECO:0000256" key="7">
    <source>
        <dbReference type="ARBA" id="ARBA00022840"/>
    </source>
</evidence>
<keyword evidence="3 15" id="KW-0547">Nucleotide-binding</keyword>
<proteinExistence type="inferred from homology"/>
<dbReference type="EC" id="5.6.2.4" evidence="13 15"/>
<dbReference type="PANTHER" id="PTHR47964">
    <property type="entry name" value="ATP-DEPENDENT DNA HELICASE HOMOLOG RECG, CHLOROPLASTIC"/>
    <property type="match status" value="1"/>
</dbReference>
<evidence type="ECO:0000256" key="3">
    <source>
        <dbReference type="ARBA" id="ARBA00022741"/>
    </source>
</evidence>
<dbReference type="Pfam" id="PF00270">
    <property type="entry name" value="DEAD"/>
    <property type="match status" value="1"/>
</dbReference>
<evidence type="ECO:0000256" key="6">
    <source>
        <dbReference type="ARBA" id="ARBA00022806"/>
    </source>
</evidence>
<gene>
    <name evidence="18" type="primary">recG</name>
    <name evidence="18" type="ORF">JQM67_05990</name>
</gene>
<evidence type="ECO:0000256" key="4">
    <source>
        <dbReference type="ARBA" id="ARBA00022763"/>
    </source>
</evidence>
<evidence type="ECO:0000259" key="16">
    <source>
        <dbReference type="PROSITE" id="PS51192"/>
    </source>
</evidence>
<dbReference type="SUPFAM" id="SSF52540">
    <property type="entry name" value="P-loop containing nucleoside triphosphate hydrolases"/>
    <property type="match status" value="2"/>
</dbReference>
<dbReference type="InterPro" id="IPR045562">
    <property type="entry name" value="RecG_dom3_C"/>
</dbReference>
<dbReference type="InterPro" id="IPR012340">
    <property type="entry name" value="NA-bd_OB-fold"/>
</dbReference>
<keyword evidence="8" id="KW-0238">DNA-binding</keyword>
<keyword evidence="10 15" id="KW-0234">DNA repair</keyword>
<dbReference type="Pfam" id="PF19833">
    <property type="entry name" value="RecG_dom3_C"/>
    <property type="match status" value="1"/>
</dbReference>
<keyword evidence="4 15" id="KW-0227">DNA damage</keyword>